<reference evidence="2 3" key="1">
    <citation type="submission" date="2019-09" db="EMBL/GenBank/DDBJ databases">
        <title>Ecophysiology of the spiral-shaped methanotroph Methylospira mobilis as revealed by the complete genome sequence.</title>
        <authorList>
            <person name="Oshkin I.Y."/>
            <person name="Dedysh S.N."/>
            <person name="Miroshnikov K."/>
            <person name="Danilova O.V."/>
            <person name="Hakobyan A."/>
            <person name="Liesack W."/>
        </authorList>
    </citation>
    <scope>NUCLEOTIDE SEQUENCE [LARGE SCALE GENOMIC DNA]</scope>
    <source>
        <strain evidence="2 3">Shm1</strain>
    </source>
</reference>
<sequence length="126" mass="13940">MQKLLMIVLFWMAAGAAQAEAVSHHGGPILHCTPPQFFDESPAAESSVASVDEFTLFASDNTDPSTVNVWVNNTKIPAHVEQQRSGRWLIKGKLVAPITSGRVWFKVTGDSQEGCDELRVWNVYIR</sequence>
<evidence type="ECO:0000313" key="2">
    <source>
        <dbReference type="EMBL" id="QFY42825.1"/>
    </source>
</evidence>
<protein>
    <recommendedName>
        <fullName evidence="4">Copper resistance protein CopC</fullName>
    </recommendedName>
</protein>
<name>A0A5Q0BG42_9GAMM</name>
<keyword evidence="1" id="KW-0732">Signal</keyword>
<dbReference type="KEGG" id="mmob:F6R98_09495"/>
<organism evidence="2 3">
    <name type="scientific">Candidatus Methylospira mobilis</name>
    <dbReference type="NCBI Taxonomy" id="1808979"/>
    <lineage>
        <taxon>Bacteria</taxon>
        <taxon>Pseudomonadati</taxon>
        <taxon>Pseudomonadota</taxon>
        <taxon>Gammaproteobacteria</taxon>
        <taxon>Methylococcales</taxon>
        <taxon>Methylococcaceae</taxon>
        <taxon>Candidatus Methylospira</taxon>
    </lineage>
</organism>
<feature type="signal peptide" evidence="1">
    <location>
        <begin position="1"/>
        <end position="19"/>
    </location>
</feature>
<accession>A0A5Q0BG42</accession>
<gene>
    <name evidence="2" type="ORF">F6R98_09495</name>
</gene>
<dbReference type="Proteomes" id="UP000325755">
    <property type="component" value="Chromosome"/>
</dbReference>
<dbReference type="EMBL" id="CP044205">
    <property type="protein sequence ID" value="QFY42825.1"/>
    <property type="molecule type" value="Genomic_DNA"/>
</dbReference>
<dbReference type="RefSeq" id="WP_153248817.1">
    <property type="nucleotide sequence ID" value="NZ_CP044205.1"/>
</dbReference>
<feature type="chain" id="PRO_5024829903" description="Copper resistance protein CopC" evidence="1">
    <location>
        <begin position="20"/>
        <end position="126"/>
    </location>
</feature>
<keyword evidence="3" id="KW-1185">Reference proteome</keyword>
<evidence type="ECO:0008006" key="4">
    <source>
        <dbReference type="Google" id="ProtNLM"/>
    </source>
</evidence>
<evidence type="ECO:0000313" key="3">
    <source>
        <dbReference type="Proteomes" id="UP000325755"/>
    </source>
</evidence>
<dbReference type="AlphaFoldDB" id="A0A5Q0BG42"/>
<evidence type="ECO:0000256" key="1">
    <source>
        <dbReference type="SAM" id="SignalP"/>
    </source>
</evidence>
<dbReference type="InParanoid" id="A0A5Q0BG42"/>
<proteinExistence type="predicted"/>
<dbReference type="OrthoDB" id="5570376at2"/>